<dbReference type="GO" id="GO:0045892">
    <property type="term" value="P:negative regulation of DNA-templated transcription"/>
    <property type="evidence" value="ECO:0007669"/>
    <property type="project" value="TreeGrafter"/>
</dbReference>
<dbReference type="SUPFAM" id="SSF55781">
    <property type="entry name" value="GAF domain-like"/>
    <property type="match status" value="1"/>
</dbReference>
<dbReference type="PANTHER" id="PTHR30136">
    <property type="entry name" value="HELIX-TURN-HELIX TRANSCRIPTIONAL REGULATOR, ICLR FAMILY"/>
    <property type="match status" value="1"/>
</dbReference>
<dbReference type="AlphaFoldDB" id="A0A7W5A9C6"/>
<evidence type="ECO:0000256" key="2">
    <source>
        <dbReference type="ARBA" id="ARBA00023125"/>
    </source>
</evidence>
<proteinExistence type="predicted"/>
<dbReference type="PANTHER" id="PTHR30136:SF24">
    <property type="entry name" value="HTH-TYPE TRANSCRIPTIONAL REPRESSOR ALLR"/>
    <property type="match status" value="1"/>
</dbReference>
<keyword evidence="3" id="KW-0804">Transcription</keyword>
<keyword evidence="1" id="KW-0805">Transcription regulation</keyword>
<dbReference type="InterPro" id="IPR050707">
    <property type="entry name" value="HTH_MetabolicPath_Reg"/>
</dbReference>
<sequence>MTSDGYGGAMISAAEEPSTPSRNVGTQTLARGLRALELVAASTDGVSIQTIADTLGVHRTVAYRLLSTLSDFHLVTRAPDGRFLPGAGLTTLGQGTLTSLKEVASPHLRGLANELQSTVSLLVAEGEEAVAIAVMEPANARYHLSFREGSRHPLDRGSAGIALQSLATPRPGEPTDVSGARELGFASTHGQVEPGAYGVAVPLSPLSGMPAACVNVITYRADVAERAVEPVKRTVALISEALAAKPTADDSRA</sequence>
<reference evidence="7 8" key="1">
    <citation type="submission" date="2020-08" db="EMBL/GenBank/DDBJ databases">
        <title>Genomic Encyclopedia of Type Strains, Phase III (KMG-III): the genomes of soil and plant-associated and newly described type strains.</title>
        <authorList>
            <person name="Whitman W."/>
        </authorList>
    </citation>
    <scope>NUCLEOTIDE SEQUENCE [LARGE SCALE GENOMIC DNA]</scope>
    <source>
        <strain evidence="7 8">CECT 3302</strain>
    </source>
</reference>
<evidence type="ECO:0000256" key="3">
    <source>
        <dbReference type="ARBA" id="ARBA00023163"/>
    </source>
</evidence>
<dbReference type="Gene3D" id="3.30.450.40">
    <property type="match status" value="2"/>
</dbReference>
<dbReference type="PROSITE" id="PS51077">
    <property type="entry name" value="HTH_ICLR"/>
    <property type="match status" value="1"/>
</dbReference>
<evidence type="ECO:0000313" key="8">
    <source>
        <dbReference type="Proteomes" id="UP000577707"/>
    </source>
</evidence>
<dbReference type="InterPro" id="IPR005471">
    <property type="entry name" value="Tscrpt_reg_IclR_N"/>
</dbReference>
<dbReference type="RefSeq" id="WP_221209270.1">
    <property type="nucleotide sequence ID" value="NZ_BMQT01000016.1"/>
</dbReference>
<name>A0A7W5A9C6_9ACTN</name>
<dbReference type="GO" id="GO:0003677">
    <property type="term" value="F:DNA binding"/>
    <property type="evidence" value="ECO:0007669"/>
    <property type="project" value="UniProtKB-KW"/>
</dbReference>
<feature type="domain" description="IclR-ED" evidence="6">
    <location>
        <begin position="88"/>
        <end position="244"/>
    </location>
</feature>
<protein>
    <submittedName>
        <fullName evidence="7">DNA-binding IclR family transcriptional regulator</fullName>
    </submittedName>
</protein>
<dbReference type="Pfam" id="PF09339">
    <property type="entry name" value="HTH_IclR"/>
    <property type="match status" value="1"/>
</dbReference>
<dbReference type="InterPro" id="IPR014757">
    <property type="entry name" value="Tscrpt_reg_IclR_C"/>
</dbReference>
<keyword evidence="8" id="KW-1185">Reference proteome</keyword>
<dbReference type="InterPro" id="IPR029016">
    <property type="entry name" value="GAF-like_dom_sf"/>
</dbReference>
<dbReference type="SUPFAM" id="SSF46785">
    <property type="entry name" value="Winged helix' DNA-binding domain"/>
    <property type="match status" value="1"/>
</dbReference>
<dbReference type="InterPro" id="IPR036390">
    <property type="entry name" value="WH_DNA-bd_sf"/>
</dbReference>
<dbReference type="Proteomes" id="UP000577707">
    <property type="component" value="Unassembled WGS sequence"/>
</dbReference>
<evidence type="ECO:0000256" key="1">
    <source>
        <dbReference type="ARBA" id="ARBA00023015"/>
    </source>
</evidence>
<feature type="region of interest" description="Disordered" evidence="4">
    <location>
        <begin position="1"/>
        <end position="25"/>
    </location>
</feature>
<accession>A0A7W5A9C6</accession>
<dbReference type="PROSITE" id="PS51078">
    <property type="entry name" value="ICLR_ED"/>
    <property type="match status" value="1"/>
</dbReference>
<dbReference type="Gene3D" id="1.10.10.10">
    <property type="entry name" value="Winged helix-like DNA-binding domain superfamily/Winged helix DNA-binding domain"/>
    <property type="match status" value="1"/>
</dbReference>
<feature type="domain" description="HTH iclR-type" evidence="5">
    <location>
        <begin position="26"/>
        <end position="87"/>
    </location>
</feature>
<comment type="caution">
    <text evidence="7">The sequence shown here is derived from an EMBL/GenBank/DDBJ whole genome shotgun (WGS) entry which is preliminary data.</text>
</comment>
<dbReference type="EMBL" id="JACHXG010000016">
    <property type="protein sequence ID" value="MBB3092102.1"/>
    <property type="molecule type" value="Genomic_DNA"/>
</dbReference>
<evidence type="ECO:0000259" key="6">
    <source>
        <dbReference type="PROSITE" id="PS51078"/>
    </source>
</evidence>
<gene>
    <name evidence="7" type="ORF">FHS12_005079</name>
</gene>
<evidence type="ECO:0000256" key="4">
    <source>
        <dbReference type="SAM" id="MobiDB-lite"/>
    </source>
</evidence>
<organism evidence="7 8">
    <name type="scientific">Nocardioides albus</name>
    <dbReference type="NCBI Taxonomy" id="1841"/>
    <lineage>
        <taxon>Bacteria</taxon>
        <taxon>Bacillati</taxon>
        <taxon>Actinomycetota</taxon>
        <taxon>Actinomycetes</taxon>
        <taxon>Propionibacteriales</taxon>
        <taxon>Nocardioidaceae</taxon>
        <taxon>Nocardioides</taxon>
    </lineage>
</organism>
<evidence type="ECO:0000313" key="7">
    <source>
        <dbReference type="EMBL" id="MBB3092102.1"/>
    </source>
</evidence>
<dbReference type="SMART" id="SM00346">
    <property type="entry name" value="HTH_ICLR"/>
    <property type="match status" value="1"/>
</dbReference>
<keyword evidence="2 7" id="KW-0238">DNA-binding</keyword>
<evidence type="ECO:0000259" key="5">
    <source>
        <dbReference type="PROSITE" id="PS51077"/>
    </source>
</evidence>
<dbReference type="InterPro" id="IPR036388">
    <property type="entry name" value="WH-like_DNA-bd_sf"/>
</dbReference>
<dbReference type="GO" id="GO:0003700">
    <property type="term" value="F:DNA-binding transcription factor activity"/>
    <property type="evidence" value="ECO:0007669"/>
    <property type="project" value="TreeGrafter"/>
</dbReference>